<dbReference type="EMBL" id="LS483487">
    <property type="protein sequence ID" value="SQJ02590.1"/>
    <property type="molecule type" value="Genomic_DNA"/>
</dbReference>
<evidence type="ECO:0000313" key="13">
    <source>
        <dbReference type="Proteomes" id="UP000249008"/>
    </source>
</evidence>
<dbReference type="Pfam" id="PF00593">
    <property type="entry name" value="TonB_dep_Rec_b-barrel"/>
    <property type="match status" value="1"/>
</dbReference>
<keyword evidence="3 8" id="KW-1134">Transmembrane beta strand</keyword>
<keyword evidence="7 8" id="KW-0998">Cell outer membrane</keyword>
<name>A0AAX2JBK1_9FUSO</name>
<feature type="domain" description="TonB-dependent receptor plug" evidence="11">
    <location>
        <begin position="41"/>
        <end position="148"/>
    </location>
</feature>
<comment type="similarity">
    <text evidence="8 9">Belongs to the TonB-dependent receptor family.</text>
</comment>
<dbReference type="PROSITE" id="PS52016">
    <property type="entry name" value="TONB_DEPENDENT_REC_3"/>
    <property type="match status" value="1"/>
</dbReference>
<dbReference type="SUPFAM" id="SSF56935">
    <property type="entry name" value="Porins"/>
    <property type="match status" value="1"/>
</dbReference>
<evidence type="ECO:0000256" key="3">
    <source>
        <dbReference type="ARBA" id="ARBA00022452"/>
    </source>
</evidence>
<proteinExistence type="inferred from homology"/>
<organism evidence="12 13">
    <name type="scientific">Fusobacterium ulcerans</name>
    <dbReference type="NCBI Taxonomy" id="861"/>
    <lineage>
        <taxon>Bacteria</taxon>
        <taxon>Fusobacteriati</taxon>
        <taxon>Fusobacteriota</taxon>
        <taxon>Fusobacteriia</taxon>
        <taxon>Fusobacteriales</taxon>
        <taxon>Fusobacteriaceae</taxon>
        <taxon>Fusobacterium</taxon>
    </lineage>
</organism>
<dbReference type="GeneID" id="78456044"/>
<evidence type="ECO:0000256" key="1">
    <source>
        <dbReference type="ARBA" id="ARBA00004571"/>
    </source>
</evidence>
<sequence length="697" mass="77742">MSKKSIGLIWAALAVAAYGQQEVDLGKSVVYSTTGFETEMRKTASNPSIVTAKEIEEKNYKTVDEILADIPSVNIVKQGKDSIIDLRGQGDKAKQNVQILVDGVQMNSLDTSMTATPINTISPDSIERIEVLPGGGSVLYGSGTSGGIVNIITKKGTGRKATVGFDHGQYGSNKTNVAVGESFGNFDVNLAYTKNNAKGYRDYDKSDSDYFQGDIRYRISDTQDIGFKYSRYEADETYPSMLTKEQVNEDRKQTGMYSGKLGKEIGTTDTDKDEYTLTYNNKFSENLDFNLTGFYQKTTMDTKMSSFAESAMMDVSVWQDGKFEDKKWGVKPKLRYSYGEGSNLIFGMDYINNKATRYSGTTTLMSGKTSLSETTNDLEKETISGYVMNNYVWGNFEFAQGIRYERANYDVGRKTIRSSGKNEGVSVTSDEDNFAYELSANYLYSDTGKTYIRYERGFTSPPPALLTNKVTQAGVAEYYLNDLKSEKYDNFEIGVSDYIGFTSFNASVFYTITKDEITNEMASGMPPAWINNYNLGKTERLGFELKAEQYLGKLTLSQSYAYINAKIKDGEKGVYDSNGNKTGAADLSGNRIANVPRNKFNIGANYRFTDNFNLGAEVVYVDDVYLNNQNLGGKTNSHTVANVRANYNFNFGLSLYAGINNLFNEKYYEDVDYSASTGYTYDPAAERNYYVGFRYSL</sequence>
<dbReference type="AlphaFoldDB" id="A0AAX2JBK1"/>
<dbReference type="InterPro" id="IPR037066">
    <property type="entry name" value="Plug_dom_sf"/>
</dbReference>
<dbReference type="PANTHER" id="PTHR30069">
    <property type="entry name" value="TONB-DEPENDENT OUTER MEMBRANE RECEPTOR"/>
    <property type="match status" value="1"/>
</dbReference>
<protein>
    <submittedName>
        <fullName evidence="12">Iron(III) dicitrate transport protein FecA</fullName>
    </submittedName>
</protein>
<evidence type="ECO:0000256" key="4">
    <source>
        <dbReference type="ARBA" id="ARBA00022692"/>
    </source>
</evidence>
<reference evidence="12 13" key="1">
    <citation type="submission" date="2018-06" db="EMBL/GenBank/DDBJ databases">
        <authorList>
            <consortium name="Pathogen Informatics"/>
            <person name="Doyle S."/>
        </authorList>
    </citation>
    <scope>NUCLEOTIDE SEQUENCE [LARGE SCALE GENOMIC DNA]</scope>
    <source>
        <strain evidence="12 13">NCTC12112</strain>
    </source>
</reference>
<dbReference type="InterPro" id="IPR039426">
    <property type="entry name" value="TonB-dep_rcpt-like"/>
</dbReference>
<dbReference type="InterPro" id="IPR000531">
    <property type="entry name" value="Beta-barrel_TonB"/>
</dbReference>
<dbReference type="GO" id="GO:0009279">
    <property type="term" value="C:cell outer membrane"/>
    <property type="evidence" value="ECO:0007669"/>
    <property type="project" value="UniProtKB-SubCell"/>
</dbReference>
<keyword evidence="2 8" id="KW-0813">Transport</keyword>
<dbReference type="Gene3D" id="2.40.170.20">
    <property type="entry name" value="TonB-dependent receptor, beta-barrel domain"/>
    <property type="match status" value="1"/>
</dbReference>
<dbReference type="KEGG" id="ful:C4N20_14550"/>
<evidence type="ECO:0000256" key="7">
    <source>
        <dbReference type="ARBA" id="ARBA00023237"/>
    </source>
</evidence>
<gene>
    <name evidence="12" type="primary">fecA_1</name>
    <name evidence="12" type="ORF">NCTC12112_01482</name>
</gene>
<dbReference type="Pfam" id="PF07715">
    <property type="entry name" value="Plug"/>
    <property type="match status" value="1"/>
</dbReference>
<keyword evidence="5 9" id="KW-0798">TonB box</keyword>
<evidence type="ECO:0000256" key="2">
    <source>
        <dbReference type="ARBA" id="ARBA00022448"/>
    </source>
</evidence>
<evidence type="ECO:0000259" key="11">
    <source>
        <dbReference type="Pfam" id="PF07715"/>
    </source>
</evidence>
<keyword evidence="4 8" id="KW-0812">Transmembrane</keyword>
<dbReference type="InterPro" id="IPR036942">
    <property type="entry name" value="Beta-barrel_TonB_sf"/>
</dbReference>
<comment type="subcellular location">
    <subcellularLocation>
        <location evidence="1 8">Cell outer membrane</location>
        <topology evidence="1 8">Multi-pass membrane protein</topology>
    </subcellularLocation>
</comment>
<dbReference type="RefSeq" id="WP_005977299.1">
    <property type="nucleotide sequence ID" value="NZ_CABKNW010000002.1"/>
</dbReference>
<evidence type="ECO:0000256" key="8">
    <source>
        <dbReference type="PROSITE-ProRule" id="PRU01360"/>
    </source>
</evidence>
<evidence type="ECO:0000256" key="5">
    <source>
        <dbReference type="ARBA" id="ARBA00023077"/>
    </source>
</evidence>
<dbReference type="CDD" id="cd01347">
    <property type="entry name" value="ligand_gated_channel"/>
    <property type="match status" value="1"/>
</dbReference>
<dbReference type="GO" id="GO:0044718">
    <property type="term" value="P:siderophore transmembrane transport"/>
    <property type="evidence" value="ECO:0007669"/>
    <property type="project" value="TreeGrafter"/>
</dbReference>
<evidence type="ECO:0000256" key="6">
    <source>
        <dbReference type="ARBA" id="ARBA00023136"/>
    </source>
</evidence>
<evidence type="ECO:0000313" key="12">
    <source>
        <dbReference type="EMBL" id="SQJ02590.1"/>
    </source>
</evidence>
<dbReference type="InterPro" id="IPR012910">
    <property type="entry name" value="Plug_dom"/>
</dbReference>
<dbReference type="Proteomes" id="UP000249008">
    <property type="component" value="Chromosome 1"/>
</dbReference>
<evidence type="ECO:0000259" key="10">
    <source>
        <dbReference type="Pfam" id="PF00593"/>
    </source>
</evidence>
<dbReference type="Gene3D" id="2.170.130.10">
    <property type="entry name" value="TonB-dependent receptor, plug domain"/>
    <property type="match status" value="1"/>
</dbReference>
<keyword evidence="6 8" id="KW-0472">Membrane</keyword>
<accession>A0AAX2JBK1</accession>
<feature type="domain" description="TonB-dependent receptor-like beta-barrel" evidence="10">
    <location>
        <begin position="217"/>
        <end position="662"/>
    </location>
</feature>
<dbReference type="GO" id="GO:0015344">
    <property type="term" value="F:siderophore uptake transmembrane transporter activity"/>
    <property type="evidence" value="ECO:0007669"/>
    <property type="project" value="TreeGrafter"/>
</dbReference>
<evidence type="ECO:0000256" key="9">
    <source>
        <dbReference type="RuleBase" id="RU003357"/>
    </source>
</evidence>
<dbReference type="PANTHER" id="PTHR30069:SF27">
    <property type="entry name" value="BLL4766 PROTEIN"/>
    <property type="match status" value="1"/>
</dbReference>